<dbReference type="RefSeq" id="XP_003063476.1">
    <property type="nucleotide sequence ID" value="XM_003063430.1"/>
</dbReference>
<protein>
    <submittedName>
        <fullName evidence="2">Predicted protein</fullName>
    </submittedName>
</protein>
<name>C1N656_MICPC</name>
<gene>
    <name evidence="2" type="ORF">MICPUCDRAFT_53162</name>
</gene>
<reference evidence="2 3" key="1">
    <citation type="journal article" date="2009" name="Science">
        <title>Green evolution and dynamic adaptations revealed by genomes of the marine picoeukaryotes Micromonas.</title>
        <authorList>
            <person name="Worden A.Z."/>
            <person name="Lee J.H."/>
            <person name="Mock T."/>
            <person name="Rouze P."/>
            <person name="Simmons M.P."/>
            <person name="Aerts A.L."/>
            <person name="Allen A.E."/>
            <person name="Cuvelier M.L."/>
            <person name="Derelle E."/>
            <person name="Everett M.V."/>
            <person name="Foulon E."/>
            <person name="Grimwood J."/>
            <person name="Gundlach H."/>
            <person name="Henrissat B."/>
            <person name="Napoli C."/>
            <person name="McDonald S.M."/>
            <person name="Parker M.S."/>
            <person name="Rombauts S."/>
            <person name="Salamov A."/>
            <person name="Von Dassow P."/>
            <person name="Badger J.H."/>
            <person name="Coutinho P.M."/>
            <person name="Demir E."/>
            <person name="Dubchak I."/>
            <person name="Gentemann C."/>
            <person name="Eikrem W."/>
            <person name="Gready J.E."/>
            <person name="John U."/>
            <person name="Lanier W."/>
            <person name="Lindquist E.A."/>
            <person name="Lucas S."/>
            <person name="Mayer K.F."/>
            <person name="Moreau H."/>
            <person name="Not F."/>
            <person name="Otillar R."/>
            <person name="Panaud O."/>
            <person name="Pangilinan J."/>
            <person name="Paulsen I."/>
            <person name="Piegu B."/>
            <person name="Poliakov A."/>
            <person name="Robbens S."/>
            <person name="Schmutz J."/>
            <person name="Toulza E."/>
            <person name="Wyss T."/>
            <person name="Zelensky A."/>
            <person name="Zhou K."/>
            <person name="Armbrust E.V."/>
            <person name="Bhattacharya D."/>
            <person name="Goodenough U.W."/>
            <person name="Van de Peer Y."/>
            <person name="Grigoriev I.V."/>
        </authorList>
    </citation>
    <scope>NUCLEOTIDE SEQUENCE [LARGE SCALE GENOMIC DNA]</scope>
    <source>
        <strain evidence="2 3">CCMP1545</strain>
    </source>
</reference>
<dbReference type="OrthoDB" id="10442068at2759"/>
<dbReference type="AlphaFoldDB" id="C1N656"/>
<evidence type="ECO:0000256" key="1">
    <source>
        <dbReference type="SAM" id="SignalP"/>
    </source>
</evidence>
<organism evidence="3">
    <name type="scientific">Micromonas pusilla (strain CCMP1545)</name>
    <name type="common">Picoplanktonic green alga</name>
    <dbReference type="NCBI Taxonomy" id="564608"/>
    <lineage>
        <taxon>Eukaryota</taxon>
        <taxon>Viridiplantae</taxon>
        <taxon>Chlorophyta</taxon>
        <taxon>Mamiellophyceae</taxon>
        <taxon>Mamiellales</taxon>
        <taxon>Mamiellaceae</taxon>
        <taxon>Micromonas</taxon>
    </lineage>
</organism>
<dbReference type="EMBL" id="GG663748">
    <property type="protein sequence ID" value="EEH52612.1"/>
    <property type="molecule type" value="Genomic_DNA"/>
</dbReference>
<proteinExistence type="predicted"/>
<sequence length="347" mass="37839">MKRSRALALAVALVAATTLASASHRSAADLTSRLVDSLPLSARGGGDPVPEAVLLAVHVRQSTNDTDSVERLAARAIADVDGRGLTFATRDGDVERRVVDARVVFENDASAPLTFARLNDVLGLRESKITPEKLVEASRAAERAHVGASFDVFSGVYGAAVKTTALRWLSQSATHENAWVIEPDVAWTGEDWVSLFERYYDDGAVDVDLVTVNATIGDAKKMAKWPHYGSCEFCREGDGVWQRAFLPVFRVSKRLATAVIDALKNGTTGHHEAFIPTVCSRAEWCTWVTIKETSAWFRYRPVLAEAEVGENGARDKLYHPIKDPVVYRALRNATSDEKDSLAIAATK</sequence>
<dbReference type="Proteomes" id="UP000001876">
    <property type="component" value="Unassembled WGS sequence"/>
</dbReference>
<dbReference type="GeneID" id="9688718"/>
<evidence type="ECO:0000313" key="3">
    <source>
        <dbReference type="Proteomes" id="UP000001876"/>
    </source>
</evidence>
<dbReference type="eggNOG" id="ENOG502SU7H">
    <property type="taxonomic scope" value="Eukaryota"/>
</dbReference>
<keyword evidence="1" id="KW-0732">Signal</keyword>
<keyword evidence="3" id="KW-1185">Reference proteome</keyword>
<accession>C1N656</accession>
<dbReference type="OMA" id="WVIEPDV"/>
<feature type="signal peptide" evidence="1">
    <location>
        <begin position="1"/>
        <end position="22"/>
    </location>
</feature>
<dbReference type="KEGG" id="mpp:MICPUCDRAFT_53162"/>
<evidence type="ECO:0000313" key="2">
    <source>
        <dbReference type="EMBL" id="EEH52612.1"/>
    </source>
</evidence>
<feature type="chain" id="PRO_5002912320" evidence="1">
    <location>
        <begin position="23"/>
        <end position="347"/>
    </location>
</feature>